<organism evidence="11 12">
    <name type="scientific">Bacillus thuringiensis</name>
    <dbReference type="NCBI Taxonomy" id="1428"/>
    <lineage>
        <taxon>Bacteria</taxon>
        <taxon>Bacillati</taxon>
        <taxon>Bacillota</taxon>
        <taxon>Bacilli</taxon>
        <taxon>Bacillales</taxon>
        <taxon>Bacillaceae</taxon>
        <taxon>Bacillus</taxon>
        <taxon>Bacillus cereus group</taxon>
    </lineage>
</organism>
<sequence length="74" mass="8331">MKPLTSRQAEILTFIQEKVIENGYPPTVREICQATGLASSSTVHMHLMHLEEKGYIQRDPSKPRTIKILKGGLI</sequence>
<dbReference type="SUPFAM" id="SSF46785">
    <property type="entry name" value="Winged helix' DNA-binding domain"/>
    <property type="match status" value="1"/>
</dbReference>
<evidence type="ECO:0000256" key="2">
    <source>
        <dbReference type="ARBA" id="ARBA00022705"/>
    </source>
</evidence>
<accession>A0A9W3VCD0</accession>
<evidence type="ECO:0000313" key="12">
    <source>
        <dbReference type="Proteomes" id="UP000269847"/>
    </source>
</evidence>
<keyword evidence="3" id="KW-0227">DNA damage</keyword>
<keyword evidence="1" id="KW-0678">Repressor</keyword>
<dbReference type="GO" id="GO:0006260">
    <property type="term" value="P:DNA replication"/>
    <property type="evidence" value="ECO:0007669"/>
    <property type="project" value="UniProtKB-KW"/>
</dbReference>
<dbReference type="Proteomes" id="UP000269847">
    <property type="component" value="Chromosome"/>
</dbReference>
<evidence type="ECO:0000256" key="4">
    <source>
        <dbReference type="ARBA" id="ARBA00022801"/>
    </source>
</evidence>
<dbReference type="Gene3D" id="1.10.10.10">
    <property type="entry name" value="Winged helix-like DNA-binding domain superfamily/Winged helix DNA-binding domain"/>
    <property type="match status" value="1"/>
</dbReference>
<dbReference type="CDD" id="cd00090">
    <property type="entry name" value="HTH_ARSR"/>
    <property type="match status" value="1"/>
</dbReference>
<evidence type="ECO:0000256" key="3">
    <source>
        <dbReference type="ARBA" id="ARBA00022763"/>
    </source>
</evidence>
<dbReference type="Pfam" id="PF01726">
    <property type="entry name" value="LexA_DNA_bind"/>
    <property type="match status" value="1"/>
</dbReference>
<evidence type="ECO:0000256" key="5">
    <source>
        <dbReference type="ARBA" id="ARBA00022813"/>
    </source>
</evidence>
<dbReference type="AlphaFoldDB" id="A0A9W3VCD0"/>
<keyword evidence="4" id="KW-0378">Hydrolase</keyword>
<dbReference type="EMBL" id="CP032608">
    <property type="protein sequence ID" value="AYF82716.1"/>
    <property type="molecule type" value="Genomic_DNA"/>
</dbReference>
<keyword evidence="2" id="KW-0235">DNA replication</keyword>
<dbReference type="PANTHER" id="PTHR33516">
    <property type="entry name" value="LEXA REPRESSOR"/>
    <property type="match status" value="1"/>
</dbReference>
<dbReference type="GO" id="GO:0003677">
    <property type="term" value="F:DNA binding"/>
    <property type="evidence" value="ECO:0007669"/>
    <property type="project" value="UniProtKB-KW"/>
</dbReference>
<keyword evidence="5" id="KW-0068">Autocatalytic cleavage</keyword>
<evidence type="ECO:0000256" key="8">
    <source>
        <dbReference type="ARBA" id="ARBA00023163"/>
    </source>
</evidence>
<dbReference type="PANTHER" id="PTHR33516:SF2">
    <property type="entry name" value="LEXA REPRESSOR-RELATED"/>
    <property type="match status" value="1"/>
</dbReference>
<evidence type="ECO:0000313" key="11">
    <source>
        <dbReference type="EMBL" id="AYF82716.1"/>
    </source>
</evidence>
<dbReference type="InterPro" id="IPR050077">
    <property type="entry name" value="LexA_repressor"/>
</dbReference>
<evidence type="ECO:0000256" key="9">
    <source>
        <dbReference type="ARBA" id="ARBA00023204"/>
    </source>
</evidence>
<keyword evidence="8" id="KW-0804">Transcription</keyword>
<dbReference type="GO" id="GO:0006281">
    <property type="term" value="P:DNA repair"/>
    <property type="evidence" value="ECO:0007669"/>
    <property type="project" value="UniProtKB-KW"/>
</dbReference>
<evidence type="ECO:0000256" key="7">
    <source>
        <dbReference type="ARBA" id="ARBA00023125"/>
    </source>
</evidence>
<evidence type="ECO:0000256" key="1">
    <source>
        <dbReference type="ARBA" id="ARBA00022491"/>
    </source>
</evidence>
<gene>
    <name evidence="11" type="ORF">D7J84_16870</name>
</gene>
<dbReference type="InterPro" id="IPR036390">
    <property type="entry name" value="WH_DNA-bd_sf"/>
</dbReference>
<evidence type="ECO:0000256" key="10">
    <source>
        <dbReference type="ARBA" id="ARBA00023236"/>
    </source>
</evidence>
<dbReference type="FunFam" id="1.10.10.10:FF:000009">
    <property type="entry name" value="LexA repressor"/>
    <property type="match status" value="1"/>
</dbReference>
<keyword evidence="10" id="KW-0742">SOS response</keyword>
<keyword evidence="7" id="KW-0238">DNA-binding</keyword>
<proteinExistence type="predicted"/>
<dbReference type="InterPro" id="IPR006199">
    <property type="entry name" value="LexA_DNA-bd_dom"/>
</dbReference>
<keyword evidence="9" id="KW-0234">DNA repair</keyword>
<protein>
    <submittedName>
        <fullName evidence="11">Transcriptional regulator</fullName>
    </submittedName>
</protein>
<dbReference type="InterPro" id="IPR036388">
    <property type="entry name" value="WH-like_DNA-bd_sf"/>
</dbReference>
<name>A0A9W3VCD0_BACTU</name>
<keyword evidence="6" id="KW-0805">Transcription regulation</keyword>
<dbReference type="GO" id="GO:0004252">
    <property type="term" value="F:serine-type endopeptidase activity"/>
    <property type="evidence" value="ECO:0007669"/>
    <property type="project" value="InterPro"/>
</dbReference>
<dbReference type="GO" id="GO:0006508">
    <property type="term" value="P:proteolysis"/>
    <property type="evidence" value="ECO:0007669"/>
    <property type="project" value="InterPro"/>
</dbReference>
<dbReference type="GO" id="GO:0009432">
    <property type="term" value="P:SOS response"/>
    <property type="evidence" value="ECO:0007669"/>
    <property type="project" value="UniProtKB-KW"/>
</dbReference>
<evidence type="ECO:0000256" key="6">
    <source>
        <dbReference type="ARBA" id="ARBA00023015"/>
    </source>
</evidence>
<reference evidence="11 12" key="1">
    <citation type="submission" date="2018-09" db="EMBL/GenBank/DDBJ databases">
        <title>Complete genome of Bacillus thuringiensis strain QZL38.</title>
        <authorList>
            <person name="Song F."/>
        </authorList>
    </citation>
    <scope>NUCLEOTIDE SEQUENCE [LARGE SCALE GENOMIC DNA]</scope>
    <source>
        <strain evidence="11 12">QZL38</strain>
    </source>
</reference>
<dbReference type="InterPro" id="IPR011991">
    <property type="entry name" value="ArsR-like_HTH"/>
</dbReference>